<proteinExistence type="predicted"/>
<keyword evidence="3" id="KW-1185">Reference proteome</keyword>
<dbReference type="AlphaFoldDB" id="A0A7J7VYR0"/>
<gene>
    <name evidence="2" type="ORF">mMyoMyo1_012314</name>
</gene>
<reference evidence="2 3" key="1">
    <citation type="journal article" date="2020" name="Nature">
        <title>Six reference-quality genomes reveal evolution of bat adaptations.</title>
        <authorList>
            <person name="Jebb D."/>
            <person name="Huang Z."/>
            <person name="Pippel M."/>
            <person name="Hughes G.M."/>
            <person name="Lavrichenko K."/>
            <person name="Devanna P."/>
            <person name="Winkler S."/>
            <person name="Jermiin L.S."/>
            <person name="Skirmuntt E.C."/>
            <person name="Katzourakis A."/>
            <person name="Burkitt-Gray L."/>
            <person name="Ray D.A."/>
            <person name="Sullivan K.A.M."/>
            <person name="Roscito J.G."/>
            <person name="Kirilenko B.M."/>
            <person name="Davalos L.M."/>
            <person name="Corthals A.P."/>
            <person name="Power M.L."/>
            <person name="Jones G."/>
            <person name="Ransome R.D."/>
            <person name="Dechmann D.K.N."/>
            <person name="Locatelli A.G."/>
            <person name="Puechmaille S.J."/>
            <person name="Fedrigo O."/>
            <person name="Jarvis E.D."/>
            <person name="Hiller M."/>
            <person name="Vernes S.C."/>
            <person name="Myers E.W."/>
            <person name="Teeling E.C."/>
        </authorList>
    </citation>
    <scope>NUCLEOTIDE SEQUENCE [LARGE SCALE GENOMIC DNA]</scope>
    <source>
        <strain evidence="2">MMyoMyo1</strain>
        <tissue evidence="2">Flight muscle</tissue>
    </source>
</reference>
<dbReference type="EMBL" id="JABWUV010000009">
    <property type="protein sequence ID" value="KAF6330324.1"/>
    <property type="molecule type" value="Genomic_DNA"/>
</dbReference>
<dbReference type="Proteomes" id="UP000527355">
    <property type="component" value="Unassembled WGS sequence"/>
</dbReference>
<organism evidence="2 3">
    <name type="scientific">Myotis myotis</name>
    <name type="common">Greater mouse-eared bat</name>
    <name type="synonym">Vespertilio myotis</name>
    <dbReference type="NCBI Taxonomy" id="51298"/>
    <lineage>
        <taxon>Eukaryota</taxon>
        <taxon>Metazoa</taxon>
        <taxon>Chordata</taxon>
        <taxon>Craniata</taxon>
        <taxon>Vertebrata</taxon>
        <taxon>Euteleostomi</taxon>
        <taxon>Mammalia</taxon>
        <taxon>Eutheria</taxon>
        <taxon>Laurasiatheria</taxon>
        <taxon>Chiroptera</taxon>
        <taxon>Yangochiroptera</taxon>
        <taxon>Vespertilionidae</taxon>
        <taxon>Myotis</taxon>
    </lineage>
</organism>
<accession>A0A7J7VYR0</accession>
<sequence length="157" mass="16934">MAPPRWAAGLGSPELKDILGNCPARDMSPHPKASSPSQKMQRGKLSVHCLPHGHHLGLGRREEHSPSWGKRSFAWRAIPPQPAARRRLQEQSCFDPDAVMLFSAQGRHVPRVSPFFCGALAAGGHMGITPSVLMPTITAGAFTVRSFPLSSQSLLLG</sequence>
<evidence type="ECO:0000313" key="3">
    <source>
        <dbReference type="Proteomes" id="UP000527355"/>
    </source>
</evidence>
<evidence type="ECO:0000313" key="2">
    <source>
        <dbReference type="EMBL" id="KAF6330324.1"/>
    </source>
</evidence>
<protein>
    <submittedName>
        <fullName evidence="2">Uncharacterized protein</fullName>
    </submittedName>
</protein>
<feature type="region of interest" description="Disordered" evidence="1">
    <location>
        <begin position="1"/>
        <end position="41"/>
    </location>
</feature>
<evidence type="ECO:0000256" key="1">
    <source>
        <dbReference type="SAM" id="MobiDB-lite"/>
    </source>
</evidence>
<name>A0A7J7VYR0_MYOMY</name>
<comment type="caution">
    <text evidence="2">The sequence shown here is derived from an EMBL/GenBank/DDBJ whole genome shotgun (WGS) entry which is preliminary data.</text>
</comment>